<keyword evidence="4" id="KW-0560">Oxidoreductase</keyword>
<protein>
    <recommendedName>
        <fullName evidence="7">FAD-binding PCMH-type domain-containing protein</fullName>
    </recommendedName>
</protein>
<sequence length="575" mass="61609">MYILSTTHRQWKLSFCLVAAALLQYLPAAQAIRRVSDEAITPAHLLEARAYTNDNSGAACCFLLQNWLGPIVSFPNSTVYQSSTSSYWTAEARSVDPGCVISPNSTSDVSQAVGMIDKIRDMGLECKFAIRSGGHTPWAGAATISQGIQFDMAALKQVTVHYDRMTTSIGPGARWLDVYSKLDALNLTVPGGRAATVGVGGLVTGGGISFLAAQHGFTADNVVEFEVVLYNGFVAIASSTSNPDLFFALKGGSNNFGIVTRIELATFAQGKVWGGSIFYPYSVKNQSLSAFVKFAGQESYDVYGALINTYSLIAATKTWVISNSIAYTKPIVNPPVFQELTAMQPQVANTTRITQLADLTNEVATMAGNANNQLFYTSTWSNDLETLAAIVDLNQKYAETVTGVAGLLWSFSLQPLVTAITSKSAETGGNPLGLDDSDENLVIGLVAASWNFTTDHEAVLGAVSGFFAAADELADSNCNLNPFIYLNYAYKTQEPIKSYGEDNVEILRSPKGTDFRLRAAVLKRNSPPDSARTLRHIALDEEVGFYEGNGVGLGLEGPSSESSGSMQKGMDMGKL</sequence>
<evidence type="ECO:0000313" key="9">
    <source>
        <dbReference type="Proteomes" id="UP000242519"/>
    </source>
</evidence>
<dbReference type="InterPro" id="IPR016166">
    <property type="entry name" value="FAD-bd_PCMH"/>
</dbReference>
<dbReference type="STRING" id="503106.A0A218YUU6"/>
<dbReference type="GO" id="GO:0071949">
    <property type="term" value="F:FAD binding"/>
    <property type="evidence" value="ECO:0007669"/>
    <property type="project" value="InterPro"/>
</dbReference>
<dbReference type="PROSITE" id="PS51387">
    <property type="entry name" value="FAD_PCMH"/>
    <property type="match status" value="1"/>
</dbReference>
<evidence type="ECO:0000256" key="6">
    <source>
        <dbReference type="SAM" id="SignalP"/>
    </source>
</evidence>
<feature type="chain" id="PRO_5012352283" description="FAD-binding PCMH-type domain-containing protein" evidence="6">
    <location>
        <begin position="32"/>
        <end position="575"/>
    </location>
</feature>
<dbReference type="SUPFAM" id="SSF56176">
    <property type="entry name" value="FAD-binding/transporter-associated domain-like"/>
    <property type="match status" value="1"/>
</dbReference>
<dbReference type="AlphaFoldDB" id="A0A218YUU6"/>
<keyword evidence="3" id="KW-0274">FAD</keyword>
<comment type="similarity">
    <text evidence="1">Belongs to the oxygen-dependent FAD-linked oxidoreductase family.</text>
</comment>
<proteinExistence type="inferred from homology"/>
<keyword evidence="9" id="KW-1185">Reference proteome</keyword>
<dbReference type="PANTHER" id="PTHR42973:SF22">
    <property type="entry name" value="FAD-BINDING PCMH-TYPE DOMAIN-CONTAINING PROTEIN-RELATED"/>
    <property type="match status" value="1"/>
</dbReference>
<evidence type="ECO:0000256" key="2">
    <source>
        <dbReference type="ARBA" id="ARBA00022630"/>
    </source>
</evidence>
<dbReference type="EMBL" id="MZNU01000369">
    <property type="protein sequence ID" value="OWO99125.1"/>
    <property type="molecule type" value="Genomic_DNA"/>
</dbReference>
<evidence type="ECO:0000256" key="3">
    <source>
        <dbReference type="ARBA" id="ARBA00022827"/>
    </source>
</evidence>
<dbReference type="InterPro" id="IPR006094">
    <property type="entry name" value="Oxid_FAD_bind_N"/>
</dbReference>
<feature type="domain" description="FAD-binding PCMH-type" evidence="7">
    <location>
        <begin position="93"/>
        <end position="269"/>
    </location>
</feature>
<evidence type="ECO:0000313" key="8">
    <source>
        <dbReference type="EMBL" id="OWO99125.1"/>
    </source>
</evidence>
<keyword evidence="2" id="KW-0285">Flavoprotein</keyword>
<evidence type="ECO:0000256" key="1">
    <source>
        <dbReference type="ARBA" id="ARBA00005466"/>
    </source>
</evidence>
<dbReference type="Gene3D" id="3.30.465.10">
    <property type="match status" value="1"/>
</dbReference>
<dbReference type="Proteomes" id="UP000242519">
    <property type="component" value="Unassembled WGS sequence"/>
</dbReference>
<reference evidence="8 9" key="1">
    <citation type="submission" date="2017-04" db="EMBL/GenBank/DDBJ databases">
        <title>Draft genome sequence of Marssonina coronaria NL1: causal agent of apple blotch.</title>
        <authorList>
            <person name="Cheng Q."/>
        </authorList>
    </citation>
    <scope>NUCLEOTIDE SEQUENCE [LARGE SCALE GENOMIC DNA]</scope>
    <source>
        <strain evidence="8 9">NL1</strain>
    </source>
</reference>
<name>A0A218YUU6_9HELO</name>
<dbReference type="PANTHER" id="PTHR42973">
    <property type="entry name" value="BINDING OXIDOREDUCTASE, PUTATIVE (AFU_ORTHOLOGUE AFUA_1G17690)-RELATED"/>
    <property type="match status" value="1"/>
</dbReference>
<dbReference type="InterPro" id="IPR050416">
    <property type="entry name" value="FAD-linked_Oxidoreductase"/>
</dbReference>
<accession>A0A218YUU6</accession>
<organism evidence="8 9">
    <name type="scientific">Diplocarpon coronariae</name>
    <dbReference type="NCBI Taxonomy" id="2795749"/>
    <lineage>
        <taxon>Eukaryota</taxon>
        <taxon>Fungi</taxon>
        <taxon>Dikarya</taxon>
        <taxon>Ascomycota</taxon>
        <taxon>Pezizomycotina</taxon>
        <taxon>Leotiomycetes</taxon>
        <taxon>Helotiales</taxon>
        <taxon>Drepanopezizaceae</taxon>
        <taxon>Diplocarpon</taxon>
    </lineage>
</organism>
<feature type="region of interest" description="Disordered" evidence="5">
    <location>
        <begin position="555"/>
        <end position="575"/>
    </location>
</feature>
<feature type="compositionally biased region" description="Low complexity" evidence="5">
    <location>
        <begin position="556"/>
        <end position="565"/>
    </location>
</feature>
<feature type="signal peptide" evidence="6">
    <location>
        <begin position="1"/>
        <end position="31"/>
    </location>
</feature>
<comment type="caution">
    <text evidence="8">The sequence shown here is derived from an EMBL/GenBank/DDBJ whole genome shotgun (WGS) entry which is preliminary data.</text>
</comment>
<evidence type="ECO:0000256" key="4">
    <source>
        <dbReference type="ARBA" id="ARBA00023002"/>
    </source>
</evidence>
<keyword evidence="6" id="KW-0732">Signal</keyword>
<dbReference type="InParanoid" id="A0A218YUU6"/>
<dbReference type="Pfam" id="PF01565">
    <property type="entry name" value="FAD_binding_4"/>
    <property type="match status" value="1"/>
</dbReference>
<dbReference type="GO" id="GO:0016491">
    <property type="term" value="F:oxidoreductase activity"/>
    <property type="evidence" value="ECO:0007669"/>
    <property type="project" value="UniProtKB-KW"/>
</dbReference>
<dbReference type="InterPro" id="IPR036318">
    <property type="entry name" value="FAD-bd_PCMH-like_sf"/>
</dbReference>
<dbReference type="InterPro" id="IPR016169">
    <property type="entry name" value="FAD-bd_PCMH_sub2"/>
</dbReference>
<dbReference type="OrthoDB" id="2151789at2759"/>
<evidence type="ECO:0000259" key="7">
    <source>
        <dbReference type="PROSITE" id="PS51387"/>
    </source>
</evidence>
<gene>
    <name evidence="8" type="ORF">B2J93_1923</name>
</gene>
<evidence type="ECO:0000256" key="5">
    <source>
        <dbReference type="SAM" id="MobiDB-lite"/>
    </source>
</evidence>